<name>A0A174QAN3_BACT4</name>
<organism evidence="1 2">
    <name type="scientific">Bacteroides thetaiotaomicron</name>
    <dbReference type="NCBI Taxonomy" id="818"/>
    <lineage>
        <taxon>Bacteria</taxon>
        <taxon>Pseudomonadati</taxon>
        <taxon>Bacteroidota</taxon>
        <taxon>Bacteroidia</taxon>
        <taxon>Bacteroidales</taxon>
        <taxon>Bacteroidaceae</taxon>
        <taxon>Bacteroides</taxon>
    </lineage>
</organism>
<sequence length="123" mass="13421">METLSLTSSVTNLKAANEHARTLTASRTDEKMDITAGALKASRKTSDDAYRMLVKMVNVLTLVEGETDYVPFIDYVNAEIVHYKRKVLGQKAAAVDTTGGETTLSSGDSESPDEIELKAMMFI</sequence>
<dbReference type="InterPro" id="IPR046228">
    <property type="entry name" value="DUF6261"/>
</dbReference>
<dbReference type="AlphaFoldDB" id="A0A174QAN3"/>
<gene>
    <name evidence="1" type="ORF">ERS852557_01353</name>
</gene>
<proteinExistence type="predicted"/>
<accession>A0A174QAN3</accession>
<evidence type="ECO:0000313" key="1">
    <source>
        <dbReference type="EMBL" id="CUP70352.1"/>
    </source>
</evidence>
<protein>
    <submittedName>
        <fullName evidence="1">Uncharacterized protein</fullName>
    </submittedName>
</protein>
<evidence type="ECO:0000313" key="2">
    <source>
        <dbReference type="Proteomes" id="UP000095541"/>
    </source>
</evidence>
<dbReference type="EMBL" id="CZBI01000002">
    <property type="protein sequence ID" value="CUP70352.1"/>
    <property type="molecule type" value="Genomic_DNA"/>
</dbReference>
<dbReference type="Pfam" id="PF19775">
    <property type="entry name" value="DUF6261"/>
    <property type="match status" value="1"/>
</dbReference>
<reference evidence="1 2" key="1">
    <citation type="submission" date="2015-09" db="EMBL/GenBank/DDBJ databases">
        <authorList>
            <consortium name="Pathogen Informatics"/>
        </authorList>
    </citation>
    <scope>NUCLEOTIDE SEQUENCE [LARGE SCALE GENOMIC DNA]</scope>
    <source>
        <strain evidence="1 2">2789STDY5834945</strain>
    </source>
</reference>
<dbReference type="Proteomes" id="UP000095541">
    <property type="component" value="Unassembled WGS sequence"/>
</dbReference>